<protein>
    <submittedName>
        <fullName evidence="2">Uncharacterized protein</fullName>
    </submittedName>
</protein>
<dbReference type="AlphaFoldDB" id="A0AAV1NKZ7"/>
<comment type="caution">
    <text evidence="2">The sequence shown here is derived from an EMBL/GenBank/DDBJ whole genome shotgun (WGS) entry which is preliminary data.</text>
</comment>
<dbReference type="EMBL" id="CAWUFR010000037">
    <property type="protein sequence ID" value="CAK6959029.1"/>
    <property type="molecule type" value="Genomic_DNA"/>
</dbReference>
<name>A0AAV1NKZ7_SCOSC</name>
<accession>A0AAV1NKZ7</accession>
<sequence>MSSLLRSDCCSRFQSYQQLSIGDVLDLFHQSQAPSSGDKTNNSQPNIQPRVKPGATKQPDANMTQLWNKNRGLCIVVDRMLKRSKVQQCVKFVCWSW</sequence>
<feature type="region of interest" description="Disordered" evidence="1">
    <location>
        <begin position="31"/>
        <end position="62"/>
    </location>
</feature>
<evidence type="ECO:0000256" key="1">
    <source>
        <dbReference type="SAM" id="MobiDB-lite"/>
    </source>
</evidence>
<dbReference type="Proteomes" id="UP001314229">
    <property type="component" value="Unassembled WGS sequence"/>
</dbReference>
<proteinExistence type="predicted"/>
<evidence type="ECO:0000313" key="2">
    <source>
        <dbReference type="EMBL" id="CAK6959029.1"/>
    </source>
</evidence>
<gene>
    <name evidence="2" type="ORF">FSCOSCO3_A002530</name>
</gene>
<reference evidence="2 3" key="1">
    <citation type="submission" date="2024-01" db="EMBL/GenBank/DDBJ databases">
        <authorList>
            <person name="Alioto T."/>
            <person name="Alioto T."/>
            <person name="Gomez Garrido J."/>
        </authorList>
    </citation>
    <scope>NUCLEOTIDE SEQUENCE [LARGE SCALE GENOMIC DNA]</scope>
</reference>
<feature type="compositionally biased region" description="Polar residues" evidence="1">
    <location>
        <begin position="31"/>
        <end position="47"/>
    </location>
</feature>
<organism evidence="2 3">
    <name type="scientific">Scomber scombrus</name>
    <name type="common">Atlantic mackerel</name>
    <name type="synonym">Scomber vernalis</name>
    <dbReference type="NCBI Taxonomy" id="13677"/>
    <lineage>
        <taxon>Eukaryota</taxon>
        <taxon>Metazoa</taxon>
        <taxon>Chordata</taxon>
        <taxon>Craniata</taxon>
        <taxon>Vertebrata</taxon>
        <taxon>Euteleostomi</taxon>
        <taxon>Actinopterygii</taxon>
        <taxon>Neopterygii</taxon>
        <taxon>Teleostei</taxon>
        <taxon>Neoteleostei</taxon>
        <taxon>Acanthomorphata</taxon>
        <taxon>Pelagiaria</taxon>
        <taxon>Scombriformes</taxon>
        <taxon>Scombridae</taxon>
        <taxon>Scomber</taxon>
    </lineage>
</organism>
<evidence type="ECO:0000313" key="3">
    <source>
        <dbReference type="Proteomes" id="UP001314229"/>
    </source>
</evidence>
<keyword evidence="3" id="KW-1185">Reference proteome</keyword>